<dbReference type="InterPro" id="IPR050156">
    <property type="entry name" value="TC-AMP_synthase_SUA5"/>
</dbReference>
<gene>
    <name evidence="13" type="ORF">SAMN04488128_105535</name>
</gene>
<feature type="domain" description="YrdC-like" evidence="12">
    <location>
        <begin position="4"/>
        <end position="189"/>
    </location>
</feature>
<evidence type="ECO:0000256" key="3">
    <source>
        <dbReference type="ARBA" id="ARBA00012584"/>
    </source>
</evidence>
<evidence type="ECO:0000256" key="9">
    <source>
        <dbReference type="ARBA" id="ARBA00022840"/>
    </source>
</evidence>
<dbReference type="GO" id="GO:0008033">
    <property type="term" value="P:tRNA processing"/>
    <property type="evidence" value="ECO:0007669"/>
    <property type="project" value="UniProtKB-KW"/>
</dbReference>
<dbReference type="Gene3D" id="3.90.870.10">
    <property type="entry name" value="DHBP synthase"/>
    <property type="match status" value="1"/>
</dbReference>
<evidence type="ECO:0000256" key="11">
    <source>
        <dbReference type="ARBA" id="ARBA00048366"/>
    </source>
</evidence>
<keyword evidence="4" id="KW-0963">Cytoplasm</keyword>
<dbReference type="EC" id="2.7.7.87" evidence="3"/>
<evidence type="ECO:0000256" key="1">
    <source>
        <dbReference type="ARBA" id="ARBA00004496"/>
    </source>
</evidence>
<dbReference type="AlphaFoldDB" id="A0A1T4TNF4"/>
<proteinExistence type="inferred from homology"/>
<name>A0A1T4TNF4_9BACT</name>
<dbReference type="OrthoDB" id="9814580at2"/>
<sequence length="189" mass="20619">MDFEQDINAALPVLRSGGLILYPTDTIWGIGCDATNEAAVKKVYELKQRNESKSLVILLPDVRDLLHYVSNPRPDMAELLAGFDRPTTVIYEGALGLAANAISDDQTVAIRIVKDTFCRHLLKRLRKPLVSTSANISGQPSPASFRDVSPAIVNGVDYVVKYRQEEAAAGVASRIIRIGKDGSIAIIRD</sequence>
<dbReference type="GO" id="GO:0005737">
    <property type="term" value="C:cytoplasm"/>
    <property type="evidence" value="ECO:0007669"/>
    <property type="project" value="UniProtKB-SubCell"/>
</dbReference>
<dbReference type="GO" id="GO:0061710">
    <property type="term" value="F:L-threonylcarbamoyladenylate synthase"/>
    <property type="evidence" value="ECO:0007669"/>
    <property type="project" value="UniProtKB-EC"/>
</dbReference>
<keyword evidence="14" id="KW-1185">Reference proteome</keyword>
<dbReference type="PANTHER" id="PTHR17490:SF16">
    <property type="entry name" value="THREONYLCARBAMOYL-AMP SYNTHASE"/>
    <property type="match status" value="1"/>
</dbReference>
<dbReference type="PROSITE" id="PS51163">
    <property type="entry name" value="YRDC"/>
    <property type="match status" value="1"/>
</dbReference>
<keyword evidence="6" id="KW-0819">tRNA processing</keyword>
<dbReference type="EMBL" id="FUWZ01000005">
    <property type="protein sequence ID" value="SKA41861.1"/>
    <property type="molecule type" value="Genomic_DNA"/>
</dbReference>
<evidence type="ECO:0000259" key="12">
    <source>
        <dbReference type="PROSITE" id="PS51163"/>
    </source>
</evidence>
<dbReference type="RefSeq" id="WP_078672323.1">
    <property type="nucleotide sequence ID" value="NZ_FUWZ01000005.1"/>
</dbReference>
<evidence type="ECO:0000313" key="14">
    <source>
        <dbReference type="Proteomes" id="UP000190367"/>
    </source>
</evidence>
<comment type="similarity">
    <text evidence="2">Belongs to the SUA5 family.</text>
</comment>
<evidence type="ECO:0000256" key="5">
    <source>
        <dbReference type="ARBA" id="ARBA00022679"/>
    </source>
</evidence>
<dbReference type="NCBIfam" id="TIGR00057">
    <property type="entry name" value="L-threonylcarbamoyladenylate synthase"/>
    <property type="match status" value="1"/>
</dbReference>
<evidence type="ECO:0000256" key="4">
    <source>
        <dbReference type="ARBA" id="ARBA00022490"/>
    </source>
</evidence>
<evidence type="ECO:0000256" key="6">
    <source>
        <dbReference type="ARBA" id="ARBA00022694"/>
    </source>
</evidence>
<dbReference type="InterPro" id="IPR017945">
    <property type="entry name" value="DHBP_synth_RibB-like_a/b_dom"/>
</dbReference>
<organism evidence="13 14">
    <name type="scientific">Chitinophaga eiseniae</name>
    <dbReference type="NCBI Taxonomy" id="634771"/>
    <lineage>
        <taxon>Bacteria</taxon>
        <taxon>Pseudomonadati</taxon>
        <taxon>Bacteroidota</taxon>
        <taxon>Chitinophagia</taxon>
        <taxon>Chitinophagales</taxon>
        <taxon>Chitinophagaceae</taxon>
        <taxon>Chitinophaga</taxon>
    </lineage>
</organism>
<dbReference type="GO" id="GO:0003725">
    <property type="term" value="F:double-stranded RNA binding"/>
    <property type="evidence" value="ECO:0007669"/>
    <property type="project" value="InterPro"/>
</dbReference>
<keyword evidence="8" id="KW-0547">Nucleotide-binding</keyword>
<dbReference type="GO" id="GO:0006450">
    <property type="term" value="P:regulation of translational fidelity"/>
    <property type="evidence" value="ECO:0007669"/>
    <property type="project" value="TreeGrafter"/>
</dbReference>
<dbReference type="Pfam" id="PF01300">
    <property type="entry name" value="Sua5_yciO_yrdC"/>
    <property type="match status" value="1"/>
</dbReference>
<keyword evidence="7" id="KW-0548">Nucleotidyltransferase</keyword>
<evidence type="ECO:0000313" key="13">
    <source>
        <dbReference type="EMBL" id="SKA41861.1"/>
    </source>
</evidence>
<dbReference type="PANTHER" id="PTHR17490">
    <property type="entry name" value="SUA5"/>
    <property type="match status" value="1"/>
</dbReference>
<reference evidence="14" key="1">
    <citation type="submission" date="2017-02" db="EMBL/GenBank/DDBJ databases">
        <authorList>
            <person name="Varghese N."/>
            <person name="Submissions S."/>
        </authorList>
    </citation>
    <scope>NUCLEOTIDE SEQUENCE [LARGE SCALE GENOMIC DNA]</scope>
    <source>
        <strain evidence="14">DSM 22224</strain>
    </source>
</reference>
<dbReference type="GO" id="GO:0000049">
    <property type="term" value="F:tRNA binding"/>
    <property type="evidence" value="ECO:0007669"/>
    <property type="project" value="TreeGrafter"/>
</dbReference>
<evidence type="ECO:0000256" key="2">
    <source>
        <dbReference type="ARBA" id="ARBA00007663"/>
    </source>
</evidence>
<protein>
    <recommendedName>
        <fullName evidence="10">L-threonylcarbamoyladenylate synthase</fullName>
        <ecNumber evidence="3">2.7.7.87</ecNumber>
    </recommendedName>
    <alternativeName>
        <fullName evidence="10">L-threonylcarbamoyladenylate synthase</fullName>
    </alternativeName>
</protein>
<keyword evidence="5" id="KW-0808">Transferase</keyword>
<comment type="subcellular location">
    <subcellularLocation>
        <location evidence="1">Cytoplasm</location>
    </subcellularLocation>
</comment>
<dbReference type="Proteomes" id="UP000190367">
    <property type="component" value="Unassembled WGS sequence"/>
</dbReference>
<dbReference type="SUPFAM" id="SSF55821">
    <property type="entry name" value="YrdC/RibB"/>
    <property type="match status" value="1"/>
</dbReference>
<comment type="catalytic activity">
    <reaction evidence="11">
        <text>L-threonine + hydrogencarbonate + ATP = L-threonylcarbamoyladenylate + diphosphate + H2O</text>
        <dbReference type="Rhea" id="RHEA:36407"/>
        <dbReference type="ChEBI" id="CHEBI:15377"/>
        <dbReference type="ChEBI" id="CHEBI:17544"/>
        <dbReference type="ChEBI" id="CHEBI:30616"/>
        <dbReference type="ChEBI" id="CHEBI:33019"/>
        <dbReference type="ChEBI" id="CHEBI:57926"/>
        <dbReference type="ChEBI" id="CHEBI:73682"/>
        <dbReference type="EC" id="2.7.7.87"/>
    </reaction>
</comment>
<dbReference type="InterPro" id="IPR006070">
    <property type="entry name" value="Sua5-like_dom"/>
</dbReference>
<dbReference type="GO" id="GO:0005524">
    <property type="term" value="F:ATP binding"/>
    <property type="evidence" value="ECO:0007669"/>
    <property type="project" value="UniProtKB-KW"/>
</dbReference>
<evidence type="ECO:0000256" key="8">
    <source>
        <dbReference type="ARBA" id="ARBA00022741"/>
    </source>
</evidence>
<evidence type="ECO:0000256" key="7">
    <source>
        <dbReference type="ARBA" id="ARBA00022695"/>
    </source>
</evidence>
<keyword evidence="9" id="KW-0067">ATP-binding</keyword>
<accession>A0A1T4TNF4</accession>
<dbReference type="STRING" id="634771.SAMN04488128_105535"/>
<evidence type="ECO:0000256" key="10">
    <source>
        <dbReference type="ARBA" id="ARBA00029774"/>
    </source>
</evidence>